<dbReference type="EMBL" id="JBBXMP010000096">
    <property type="protein sequence ID" value="KAL0062786.1"/>
    <property type="molecule type" value="Genomic_DNA"/>
</dbReference>
<protein>
    <submittedName>
        <fullName evidence="1">Uncharacterized protein</fullName>
    </submittedName>
</protein>
<comment type="caution">
    <text evidence="1">The sequence shown here is derived from an EMBL/GenBank/DDBJ whole genome shotgun (WGS) entry which is preliminary data.</text>
</comment>
<reference evidence="1 2" key="1">
    <citation type="submission" date="2024-05" db="EMBL/GenBank/DDBJ databases">
        <title>A draft genome resource for the thread blight pathogen Marasmius tenuissimus strain MS-2.</title>
        <authorList>
            <person name="Yulfo-Soto G.E."/>
            <person name="Baruah I.K."/>
            <person name="Amoako-Attah I."/>
            <person name="Bukari Y."/>
            <person name="Meinhardt L.W."/>
            <person name="Bailey B.A."/>
            <person name="Cohen S.P."/>
        </authorList>
    </citation>
    <scope>NUCLEOTIDE SEQUENCE [LARGE SCALE GENOMIC DNA]</scope>
    <source>
        <strain evidence="1 2">MS-2</strain>
    </source>
</reference>
<dbReference type="Proteomes" id="UP001437256">
    <property type="component" value="Unassembled WGS sequence"/>
</dbReference>
<accession>A0ABR2ZMI7</accession>
<sequence>MYQQPIPMHPAGTTTNGLYAAPQAVPVVPIQGQAGPVVDPVSGVVVGGSPNVVPGTTGTMPMVGNATVMPTTTTTAAPLVQQQYMTTLGAGLGYDRPVTTGVVPVAGGYSASTMGGYGEVMEEVMEVMGMVELNKPILLSSSSIMVGGDIAVTVMGGTTTAITVIVTEDTGSERD</sequence>
<evidence type="ECO:0000313" key="2">
    <source>
        <dbReference type="Proteomes" id="UP001437256"/>
    </source>
</evidence>
<organism evidence="1 2">
    <name type="scientific">Marasmius tenuissimus</name>
    <dbReference type="NCBI Taxonomy" id="585030"/>
    <lineage>
        <taxon>Eukaryota</taxon>
        <taxon>Fungi</taxon>
        <taxon>Dikarya</taxon>
        <taxon>Basidiomycota</taxon>
        <taxon>Agaricomycotina</taxon>
        <taxon>Agaricomycetes</taxon>
        <taxon>Agaricomycetidae</taxon>
        <taxon>Agaricales</taxon>
        <taxon>Marasmiineae</taxon>
        <taxon>Marasmiaceae</taxon>
        <taxon>Marasmius</taxon>
    </lineage>
</organism>
<keyword evidence="2" id="KW-1185">Reference proteome</keyword>
<gene>
    <name evidence="1" type="ORF">AAF712_010324</name>
</gene>
<name>A0ABR2ZMI7_9AGAR</name>
<proteinExistence type="predicted"/>
<evidence type="ECO:0000313" key="1">
    <source>
        <dbReference type="EMBL" id="KAL0062786.1"/>
    </source>
</evidence>